<evidence type="ECO:0000256" key="1">
    <source>
        <dbReference type="SAM" id="MobiDB-lite"/>
    </source>
</evidence>
<organism evidence="2 3">
    <name type="scientific">Botryotinia calthae</name>
    <dbReference type="NCBI Taxonomy" id="38488"/>
    <lineage>
        <taxon>Eukaryota</taxon>
        <taxon>Fungi</taxon>
        <taxon>Dikarya</taxon>
        <taxon>Ascomycota</taxon>
        <taxon>Pezizomycotina</taxon>
        <taxon>Leotiomycetes</taxon>
        <taxon>Helotiales</taxon>
        <taxon>Sclerotiniaceae</taxon>
        <taxon>Botryotinia</taxon>
    </lineage>
</organism>
<dbReference type="AlphaFoldDB" id="A0A4Y8D4Y4"/>
<proteinExistence type="predicted"/>
<gene>
    <name evidence="2" type="ORF">BOTCAL_0121g00060</name>
</gene>
<dbReference type="Proteomes" id="UP000297299">
    <property type="component" value="Unassembled WGS sequence"/>
</dbReference>
<accession>A0A4Y8D4Y4</accession>
<dbReference type="EMBL" id="PHWZ01000121">
    <property type="protein sequence ID" value="TEY68282.1"/>
    <property type="molecule type" value="Genomic_DNA"/>
</dbReference>
<evidence type="ECO:0000313" key="2">
    <source>
        <dbReference type="EMBL" id="TEY68282.1"/>
    </source>
</evidence>
<protein>
    <submittedName>
        <fullName evidence="2">Uncharacterized protein</fullName>
    </submittedName>
</protein>
<keyword evidence="3" id="KW-1185">Reference proteome</keyword>
<name>A0A4Y8D4Y4_9HELO</name>
<sequence length="143" mass="16150">MSTVDTSQNVPGGVKRLINYDAEDNGYTLNVWHMLQKRKKRKMEKMEKMSGKGKGGKGGKYQEEKWKVTGGTSSTKMQTRKAIETSDAPEEELEEGKRKEEVYILEAQNQEKVVAETTDLAFSRLLTSARKQQHQPPQVGCTV</sequence>
<feature type="region of interest" description="Disordered" evidence="1">
    <location>
        <begin position="38"/>
        <end position="97"/>
    </location>
</feature>
<reference evidence="2 3" key="1">
    <citation type="submission" date="2017-11" db="EMBL/GenBank/DDBJ databases">
        <title>Comparative genomics of Botrytis spp.</title>
        <authorList>
            <person name="Valero-Jimenez C.A."/>
            <person name="Tapia P."/>
            <person name="Veloso J."/>
            <person name="Silva-Moreno E."/>
            <person name="Staats M."/>
            <person name="Valdes J.H."/>
            <person name="Van Kan J.A.L."/>
        </authorList>
    </citation>
    <scope>NUCLEOTIDE SEQUENCE [LARGE SCALE GENOMIC DNA]</scope>
    <source>
        <strain evidence="2 3">MUCL2830</strain>
    </source>
</reference>
<evidence type="ECO:0000313" key="3">
    <source>
        <dbReference type="Proteomes" id="UP000297299"/>
    </source>
</evidence>
<comment type="caution">
    <text evidence="2">The sequence shown here is derived from an EMBL/GenBank/DDBJ whole genome shotgun (WGS) entry which is preliminary data.</text>
</comment>